<dbReference type="InterPro" id="IPR014636">
    <property type="entry name" value="RNaseH/PGlycerate_mutase"/>
</dbReference>
<dbReference type="GO" id="GO:0016791">
    <property type="term" value="F:phosphatase activity"/>
    <property type="evidence" value="ECO:0007669"/>
    <property type="project" value="TreeGrafter"/>
</dbReference>
<dbReference type="InterPro" id="IPR002156">
    <property type="entry name" value="RNaseH_domain"/>
</dbReference>
<dbReference type="SMART" id="SM00855">
    <property type="entry name" value="PGAM"/>
    <property type="match status" value="1"/>
</dbReference>
<evidence type="ECO:0000259" key="5">
    <source>
        <dbReference type="PROSITE" id="PS50879"/>
    </source>
</evidence>
<dbReference type="EC" id="5.4.2.12" evidence="6"/>
<dbReference type="InterPro" id="IPR012337">
    <property type="entry name" value="RNaseH-like_sf"/>
</dbReference>
<evidence type="ECO:0000256" key="2">
    <source>
        <dbReference type="PIRSR" id="PIRSR613078-1"/>
    </source>
</evidence>
<keyword evidence="6" id="KW-0413">Isomerase</keyword>
<dbReference type="RefSeq" id="WP_185026041.1">
    <property type="nucleotide sequence ID" value="NZ_BNBN01000001.1"/>
</dbReference>
<dbReference type="Gene3D" id="3.40.50.1240">
    <property type="entry name" value="Phosphoglycerate mutase-like"/>
    <property type="match status" value="1"/>
</dbReference>
<evidence type="ECO:0000313" key="6">
    <source>
        <dbReference type="EMBL" id="MBB6433921.1"/>
    </source>
</evidence>
<dbReference type="SUPFAM" id="SSF53254">
    <property type="entry name" value="Phosphoglycerate mutase-like"/>
    <property type="match status" value="1"/>
</dbReference>
<dbReference type="CDD" id="cd07067">
    <property type="entry name" value="HP_PGM_like"/>
    <property type="match status" value="1"/>
</dbReference>
<dbReference type="PIRSF" id="PIRSF036922">
    <property type="entry name" value="RNaseH_PGAM"/>
    <property type="match status" value="1"/>
</dbReference>
<feature type="compositionally biased region" description="Gly residues" evidence="4">
    <location>
        <begin position="12"/>
        <end position="21"/>
    </location>
</feature>
<protein>
    <submittedName>
        <fullName evidence="6">Putative phosphoglycerate mutase</fullName>
        <ecNumber evidence="6">5.4.2.12</ecNumber>
    </submittedName>
</protein>
<evidence type="ECO:0000313" key="7">
    <source>
        <dbReference type="Proteomes" id="UP000540423"/>
    </source>
</evidence>
<accession>A0A7X0LNJ9</accession>
<evidence type="ECO:0000256" key="1">
    <source>
        <dbReference type="PIRSR" id="PIRSR036922-1"/>
    </source>
</evidence>
<feature type="active site" description="Tele-phosphohistidine intermediate" evidence="1">
    <location>
        <position position="239"/>
    </location>
</feature>
<comment type="caution">
    <text evidence="6">The sequence shown here is derived from an EMBL/GenBank/DDBJ whole genome shotgun (WGS) entry which is preliminary data.</text>
</comment>
<dbReference type="NCBIfam" id="NF005567">
    <property type="entry name" value="PRK07238.1"/>
    <property type="match status" value="1"/>
</dbReference>
<dbReference type="Pfam" id="PF00300">
    <property type="entry name" value="His_Phos_1"/>
    <property type="match status" value="1"/>
</dbReference>
<evidence type="ECO:0000256" key="4">
    <source>
        <dbReference type="SAM" id="MobiDB-lite"/>
    </source>
</evidence>
<dbReference type="InterPro" id="IPR029033">
    <property type="entry name" value="His_PPase_superfam"/>
</dbReference>
<dbReference type="EMBL" id="JACHEM010000001">
    <property type="protein sequence ID" value="MBB6433921.1"/>
    <property type="molecule type" value="Genomic_DNA"/>
</dbReference>
<dbReference type="CDD" id="cd09279">
    <property type="entry name" value="RNase_HI_like"/>
    <property type="match status" value="1"/>
</dbReference>
<dbReference type="InterPro" id="IPR050275">
    <property type="entry name" value="PGM_Phosphatase"/>
</dbReference>
<feature type="region of interest" description="Disordered" evidence="4">
    <location>
        <begin position="1"/>
        <end position="21"/>
    </location>
</feature>
<dbReference type="PROSITE" id="PS50879">
    <property type="entry name" value="RNASE_H_1"/>
    <property type="match status" value="1"/>
</dbReference>
<proteinExistence type="predicted"/>
<dbReference type="PANTHER" id="PTHR48100:SF62">
    <property type="entry name" value="GLUCOSYL-3-PHOSPHOGLYCERATE PHOSPHATASE"/>
    <property type="match status" value="1"/>
</dbReference>
<feature type="domain" description="RNase H type-1" evidence="5">
    <location>
        <begin position="1"/>
        <end position="140"/>
    </location>
</feature>
<dbReference type="GO" id="GO:0003676">
    <property type="term" value="F:nucleic acid binding"/>
    <property type="evidence" value="ECO:0007669"/>
    <property type="project" value="InterPro"/>
</dbReference>
<dbReference type="Pfam" id="PF13456">
    <property type="entry name" value="RVT_3"/>
    <property type="match status" value="1"/>
</dbReference>
<dbReference type="SUPFAM" id="SSF53098">
    <property type="entry name" value="Ribonuclease H-like"/>
    <property type="match status" value="1"/>
</dbReference>
<feature type="binding site" evidence="3">
    <location>
        <position position="291"/>
    </location>
    <ligand>
        <name>substrate</name>
    </ligand>
</feature>
<name>A0A7X0LNJ9_9ACTN</name>
<dbReference type="InterPro" id="IPR036397">
    <property type="entry name" value="RNaseH_sf"/>
</dbReference>
<sequence>MARSVVVEADGGSRGNPGPAGYGAVVLDPQTGETLAEAAEYIGVATNNVAEYKGLIAGLKAARDLFPDVLVHVRMDSKLVVEQMSGRWKIKHPDMKPLAAEAAAVLPRSQVRYEWIPREKNKHADRLANEAMDAGKKGKQWEPSGSAAALDRRVAPLSAGASVAEPPRVIGDATAGAARARAAMAGARGGSAGASAVPDEGLFALDEEPQEPAESDAPAVGWGPSADLGRPATLVLLRHGETLLTPEKRFSGSGGSDPELSAVGRKQAEAVAASLAARDTIQAVVSSPLTRCRQTADAVASRLGLPVRVEEGLRETDFGAWEGLTFAEVRARYADDLDDWLASPDAAPTGGGESFAEVAKRVEAARGRLTGQYAGRTVLVVTHVTPVKTLVRLALGAPPQSLFRMELSAASLSEVAYYADGNASVRLLNDTSHLR</sequence>
<evidence type="ECO:0000256" key="3">
    <source>
        <dbReference type="PIRSR" id="PIRSR613078-2"/>
    </source>
</evidence>
<dbReference type="PANTHER" id="PTHR48100">
    <property type="entry name" value="BROAD-SPECIFICITY PHOSPHATASE YOR283W-RELATED"/>
    <property type="match status" value="1"/>
</dbReference>
<reference evidence="6 7" key="1">
    <citation type="submission" date="2020-08" db="EMBL/GenBank/DDBJ databases">
        <title>Genomic Encyclopedia of Type Strains, Phase IV (KMG-IV): sequencing the most valuable type-strain genomes for metagenomic binning, comparative biology and taxonomic classification.</title>
        <authorList>
            <person name="Goeker M."/>
        </authorList>
    </citation>
    <scope>NUCLEOTIDE SEQUENCE [LARGE SCALE GENOMIC DNA]</scope>
    <source>
        <strain evidence="6 7">DSM 40141</strain>
    </source>
</reference>
<dbReference type="GO" id="GO:0004523">
    <property type="term" value="F:RNA-DNA hybrid ribonuclease activity"/>
    <property type="evidence" value="ECO:0007669"/>
    <property type="project" value="InterPro"/>
</dbReference>
<dbReference type="Gene3D" id="3.30.420.10">
    <property type="entry name" value="Ribonuclease H-like superfamily/Ribonuclease H"/>
    <property type="match status" value="1"/>
</dbReference>
<dbReference type="GO" id="GO:0004619">
    <property type="term" value="F:phosphoglycerate mutase activity"/>
    <property type="evidence" value="ECO:0007669"/>
    <property type="project" value="UniProtKB-EC"/>
</dbReference>
<dbReference type="InterPro" id="IPR013078">
    <property type="entry name" value="His_Pase_superF_clade-1"/>
</dbReference>
<feature type="active site" description="Proton donor/acceptor; for phosphatase activity" evidence="1">
    <location>
        <position position="315"/>
    </location>
</feature>
<dbReference type="Proteomes" id="UP000540423">
    <property type="component" value="Unassembled WGS sequence"/>
</dbReference>
<dbReference type="GO" id="GO:0005737">
    <property type="term" value="C:cytoplasm"/>
    <property type="evidence" value="ECO:0007669"/>
    <property type="project" value="TreeGrafter"/>
</dbReference>
<gene>
    <name evidence="6" type="ORF">HNQ79_000359</name>
</gene>
<keyword evidence="7" id="KW-1185">Reference proteome</keyword>
<feature type="active site" description="Proton donor/acceptor" evidence="2">
    <location>
        <position position="315"/>
    </location>
</feature>
<dbReference type="AlphaFoldDB" id="A0A7X0LNJ9"/>
<organism evidence="6 7">
    <name type="scientific">Streptomyces candidus</name>
    <dbReference type="NCBI Taxonomy" id="67283"/>
    <lineage>
        <taxon>Bacteria</taxon>
        <taxon>Bacillati</taxon>
        <taxon>Actinomycetota</taxon>
        <taxon>Actinomycetes</taxon>
        <taxon>Kitasatosporales</taxon>
        <taxon>Streptomycetaceae</taxon>
        <taxon>Streptomyces</taxon>
    </lineage>
</organism>